<dbReference type="AlphaFoldDB" id="A0A976MCD2"/>
<evidence type="ECO:0000256" key="3">
    <source>
        <dbReference type="ARBA" id="ARBA00022540"/>
    </source>
</evidence>
<reference evidence="9" key="1">
    <citation type="submission" date="2022-07" db="EMBL/GenBank/DDBJ databases">
        <title>Evaluation of T. orientalis genome assembly methods using nanopore sequencing and analysis of variation between genomes.</title>
        <authorList>
            <person name="Yam J."/>
            <person name="Micallef M.L."/>
            <person name="Liu M."/>
            <person name="Djordjevic S.P."/>
            <person name="Bogema D.R."/>
            <person name="Jenkins C."/>
        </authorList>
    </citation>
    <scope>NUCLEOTIDE SEQUENCE</scope>
    <source>
        <strain evidence="9">Goon Nure</strain>
    </source>
</reference>
<evidence type="ECO:0000256" key="7">
    <source>
        <dbReference type="ARBA" id="ARBA00022917"/>
    </source>
</evidence>
<keyword evidence="4" id="KW-0853">WD repeat</keyword>
<name>A0A976MCD2_THEOR</name>
<protein>
    <recommendedName>
        <fullName evidence="2">Eukaryotic translation initiation factor 2A</fullName>
    </recommendedName>
</protein>
<accession>A0A976MCD2</accession>
<dbReference type="Proteomes" id="UP000244811">
    <property type="component" value="Chromosome 1"/>
</dbReference>
<dbReference type="PANTHER" id="PTHR13227">
    <property type="entry name" value="EUKARYOTIC TRANSLATION INITIATION FACTOR 2A"/>
    <property type="match status" value="1"/>
</dbReference>
<evidence type="ECO:0000313" key="10">
    <source>
        <dbReference type="Proteomes" id="UP000244811"/>
    </source>
</evidence>
<keyword evidence="7" id="KW-0648">Protein biosynthesis</keyword>
<evidence type="ECO:0000259" key="8">
    <source>
        <dbReference type="Pfam" id="PF08662"/>
    </source>
</evidence>
<dbReference type="SUPFAM" id="SSF82171">
    <property type="entry name" value="DPP6 N-terminal domain-like"/>
    <property type="match status" value="1"/>
</dbReference>
<organism evidence="9 10">
    <name type="scientific">Theileria orientalis</name>
    <dbReference type="NCBI Taxonomy" id="68886"/>
    <lineage>
        <taxon>Eukaryota</taxon>
        <taxon>Sar</taxon>
        <taxon>Alveolata</taxon>
        <taxon>Apicomplexa</taxon>
        <taxon>Aconoidasida</taxon>
        <taxon>Piroplasmida</taxon>
        <taxon>Theileriidae</taxon>
        <taxon>Theileria</taxon>
    </lineage>
</organism>
<dbReference type="GO" id="GO:0043022">
    <property type="term" value="F:ribosome binding"/>
    <property type="evidence" value="ECO:0007669"/>
    <property type="project" value="TreeGrafter"/>
</dbReference>
<evidence type="ECO:0000256" key="2">
    <source>
        <dbReference type="ARBA" id="ARBA00013819"/>
    </source>
</evidence>
<evidence type="ECO:0000256" key="1">
    <source>
        <dbReference type="ARBA" id="ARBA00009573"/>
    </source>
</evidence>
<evidence type="ECO:0000313" key="9">
    <source>
        <dbReference type="EMBL" id="UKK00516.2"/>
    </source>
</evidence>
<gene>
    <name evidence="9" type="ORF">MACK_000589</name>
</gene>
<dbReference type="Pfam" id="PF08662">
    <property type="entry name" value="eIF2A"/>
    <property type="match status" value="1"/>
</dbReference>
<dbReference type="PANTHER" id="PTHR13227:SF0">
    <property type="entry name" value="EUKARYOTIC TRANSLATION INITIATION FACTOR 2A"/>
    <property type="match status" value="1"/>
</dbReference>
<dbReference type="GO" id="GO:0003743">
    <property type="term" value="F:translation initiation factor activity"/>
    <property type="evidence" value="ECO:0007669"/>
    <property type="project" value="UniProtKB-KW"/>
</dbReference>
<dbReference type="EMBL" id="CP056069">
    <property type="protein sequence ID" value="UKK00516.2"/>
    <property type="molecule type" value="Genomic_DNA"/>
</dbReference>
<evidence type="ECO:0000256" key="5">
    <source>
        <dbReference type="ARBA" id="ARBA00022737"/>
    </source>
</evidence>
<dbReference type="GO" id="GO:0022627">
    <property type="term" value="C:cytosolic small ribosomal subunit"/>
    <property type="evidence" value="ECO:0007669"/>
    <property type="project" value="TreeGrafter"/>
</dbReference>
<dbReference type="InterPro" id="IPR015943">
    <property type="entry name" value="WD40/YVTN_repeat-like_dom_sf"/>
</dbReference>
<dbReference type="GO" id="GO:0003729">
    <property type="term" value="F:mRNA binding"/>
    <property type="evidence" value="ECO:0007669"/>
    <property type="project" value="TreeGrafter"/>
</dbReference>
<evidence type="ECO:0000256" key="6">
    <source>
        <dbReference type="ARBA" id="ARBA00022845"/>
    </source>
</evidence>
<evidence type="ECO:0000256" key="4">
    <source>
        <dbReference type="ARBA" id="ARBA00022574"/>
    </source>
</evidence>
<feature type="domain" description="Translation initiation factor beta propellor-like" evidence="8">
    <location>
        <begin position="259"/>
        <end position="453"/>
    </location>
</feature>
<keyword evidence="3" id="KW-0396">Initiation factor</keyword>
<proteinExistence type="inferred from homology"/>
<dbReference type="GO" id="GO:0006417">
    <property type="term" value="P:regulation of translation"/>
    <property type="evidence" value="ECO:0007669"/>
    <property type="project" value="UniProtKB-KW"/>
</dbReference>
<keyword evidence="6" id="KW-0810">Translation regulation</keyword>
<keyword evidence="5" id="KW-0677">Repeat</keyword>
<sequence length="539" mass="60345">MDGISERLNGVSLRSDSLSSNYWFIVALSKKMVHIYKFYPKSQSNSEEKLELTWEESGILKSFVSNRGNLVCVLRESSNVLELLDVETRNLVATVAVPSDSSVKNVVFSPLDTHLMVLTTWAEDNTNNLKVFNLTGERFQDVLSLPYEKSYVVSRFPTWTPDESYCILRVGNDIKVWKDNNFSELFETLTVTLSPAQSQNNHTQSTNIPLPSGSIISLSPLNEKGVCYVGIFASNFGKFGKGVLKIYSINKLQKPIFDREFDEAEEGELFWNNKGTNVLFRTFTNAVKGISSYYGANSLYLINLSNGKHKTISTVSEGIIHDISWSLSKNEFLILKGPMPAEIDLYDGNTGMKTLSFGKNNKNTVKRDPFDRLVLMGGFGNLRGEIDIWDMKTKRKIAQSKSDCSVTCEFAPDGRYFVTATTVPRMRVDCCFKIFTYGGKLIKKVEFGELYHVHVRNSQFKYTQRDPSPSVTLENTVTTTALYRPPGSNPNLKIIKSTNIPTNTAVPVINKPKLVGPPGADAALLSAASKIRKKNKKKN</sequence>
<dbReference type="InterPro" id="IPR013979">
    <property type="entry name" value="TIF_beta_prop-like"/>
</dbReference>
<dbReference type="InterPro" id="IPR011387">
    <property type="entry name" value="TIF2A"/>
</dbReference>
<dbReference type="GO" id="GO:0000049">
    <property type="term" value="F:tRNA binding"/>
    <property type="evidence" value="ECO:0007669"/>
    <property type="project" value="TreeGrafter"/>
</dbReference>
<dbReference type="Gene3D" id="2.130.10.10">
    <property type="entry name" value="YVTN repeat-like/Quinoprotein amine dehydrogenase"/>
    <property type="match status" value="2"/>
</dbReference>
<comment type="similarity">
    <text evidence="1">Belongs to the WD repeat EIF2A family.</text>
</comment>